<evidence type="ECO:0000313" key="1">
    <source>
        <dbReference type="EMBL" id="KKL67313.1"/>
    </source>
</evidence>
<name>A0A0F9DZX1_9ZZZZ</name>
<dbReference type="EMBL" id="LAZR01026903">
    <property type="protein sequence ID" value="KKL67313.1"/>
    <property type="molecule type" value="Genomic_DNA"/>
</dbReference>
<reference evidence="1" key="1">
    <citation type="journal article" date="2015" name="Nature">
        <title>Complex archaea that bridge the gap between prokaryotes and eukaryotes.</title>
        <authorList>
            <person name="Spang A."/>
            <person name="Saw J.H."/>
            <person name="Jorgensen S.L."/>
            <person name="Zaremba-Niedzwiedzka K."/>
            <person name="Martijn J."/>
            <person name="Lind A.E."/>
            <person name="van Eijk R."/>
            <person name="Schleper C."/>
            <person name="Guy L."/>
            <person name="Ettema T.J."/>
        </authorList>
    </citation>
    <scope>NUCLEOTIDE SEQUENCE</scope>
</reference>
<organism evidence="1">
    <name type="scientific">marine sediment metagenome</name>
    <dbReference type="NCBI Taxonomy" id="412755"/>
    <lineage>
        <taxon>unclassified sequences</taxon>
        <taxon>metagenomes</taxon>
        <taxon>ecological metagenomes</taxon>
    </lineage>
</organism>
<proteinExistence type="predicted"/>
<protein>
    <submittedName>
        <fullName evidence="1">Uncharacterized protein</fullName>
    </submittedName>
</protein>
<gene>
    <name evidence="1" type="ORF">LCGC14_2136200</name>
</gene>
<accession>A0A0F9DZX1</accession>
<comment type="caution">
    <text evidence="1">The sequence shown here is derived from an EMBL/GenBank/DDBJ whole genome shotgun (WGS) entry which is preliminary data.</text>
</comment>
<sequence>MYRIVTDPADQVVGQRADSLCIGDLAEVIDGPNERDIVLWTFSGLVSLSNPRQTWYRPCSLRVRRLNSGTKVHLTVQD</sequence>
<dbReference type="AlphaFoldDB" id="A0A0F9DZX1"/>